<dbReference type="GeneID" id="95764987"/>
<dbReference type="GO" id="GO:0042597">
    <property type="term" value="C:periplasmic space"/>
    <property type="evidence" value="ECO:0007669"/>
    <property type="project" value="UniProtKB-SubCell"/>
</dbReference>
<evidence type="ECO:0000256" key="1">
    <source>
        <dbReference type="ARBA" id="ARBA00004418"/>
    </source>
</evidence>
<feature type="signal peptide" evidence="4">
    <location>
        <begin position="1"/>
        <end position="25"/>
    </location>
</feature>
<dbReference type="Pfam" id="PF09084">
    <property type="entry name" value="NMT1"/>
    <property type="match status" value="1"/>
</dbReference>
<accession>A0A9W6FNK1</accession>
<dbReference type="CDD" id="cd13563">
    <property type="entry name" value="PBP2_SsuA_like_6"/>
    <property type="match status" value="1"/>
</dbReference>
<dbReference type="Gene3D" id="3.40.190.10">
    <property type="entry name" value="Periplasmic binding protein-like II"/>
    <property type="match status" value="2"/>
</dbReference>
<evidence type="ECO:0000313" key="7">
    <source>
        <dbReference type="EMBL" id="MDR6336599.1"/>
    </source>
</evidence>
<evidence type="ECO:0000259" key="5">
    <source>
        <dbReference type="Pfam" id="PF09084"/>
    </source>
</evidence>
<dbReference type="InterPro" id="IPR015168">
    <property type="entry name" value="SsuA/THI5"/>
</dbReference>
<evidence type="ECO:0000313" key="8">
    <source>
        <dbReference type="Proteomes" id="UP001144397"/>
    </source>
</evidence>
<keyword evidence="9" id="KW-1185">Reference proteome</keyword>
<organism evidence="6 8">
    <name type="scientific">Xanthobacter flavus</name>
    <dbReference type="NCBI Taxonomy" id="281"/>
    <lineage>
        <taxon>Bacteria</taxon>
        <taxon>Pseudomonadati</taxon>
        <taxon>Pseudomonadota</taxon>
        <taxon>Alphaproteobacteria</taxon>
        <taxon>Hyphomicrobiales</taxon>
        <taxon>Xanthobacteraceae</taxon>
        <taxon>Xanthobacter</taxon>
    </lineage>
</organism>
<evidence type="ECO:0000313" key="6">
    <source>
        <dbReference type="EMBL" id="GLI24542.1"/>
    </source>
</evidence>
<evidence type="ECO:0000256" key="2">
    <source>
        <dbReference type="ARBA" id="ARBA00010742"/>
    </source>
</evidence>
<dbReference type="SUPFAM" id="SSF53850">
    <property type="entry name" value="Periplasmic binding protein-like II"/>
    <property type="match status" value="1"/>
</dbReference>
<dbReference type="EMBL" id="BSDO01000007">
    <property type="protein sequence ID" value="GLI24542.1"/>
    <property type="molecule type" value="Genomic_DNA"/>
</dbReference>
<evidence type="ECO:0000256" key="4">
    <source>
        <dbReference type="SAM" id="SignalP"/>
    </source>
</evidence>
<comment type="caution">
    <text evidence="6">The sequence shown here is derived from an EMBL/GenBank/DDBJ whole genome shotgun (WGS) entry which is preliminary data.</text>
</comment>
<dbReference type="PANTHER" id="PTHR30024">
    <property type="entry name" value="ALIPHATIC SULFONATES-BINDING PROTEIN-RELATED"/>
    <property type="match status" value="1"/>
</dbReference>
<dbReference type="PANTHER" id="PTHR30024:SF47">
    <property type="entry name" value="TAURINE-BINDING PERIPLASMIC PROTEIN"/>
    <property type="match status" value="1"/>
</dbReference>
<keyword evidence="3 4" id="KW-0732">Signal</keyword>
<feature type="chain" id="PRO_5040774244" evidence="4">
    <location>
        <begin position="26"/>
        <end position="331"/>
    </location>
</feature>
<reference evidence="6" key="1">
    <citation type="submission" date="2022-12" db="EMBL/GenBank/DDBJ databases">
        <title>Reference genome sequencing for broad-spectrum identification of bacterial and archaeal isolates by mass spectrometry.</title>
        <authorList>
            <person name="Sekiguchi Y."/>
            <person name="Tourlousse D.M."/>
        </authorList>
    </citation>
    <scope>NUCLEOTIDE SEQUENCE</scope>
    <source>
        <strain evidence="6">301</strain>
    </source>
</reference>
<evidence type="ECO:0000256" key="3">
    <source>
        <dbReference type="ARBA" id="ARBA00022729"/>
    </source>
</evidence>
<evidence type="ECO:0000313" key="9">
    <source>
        <dbReference type="Proteomes" id="UP001245370"/>
    </source>
</evidence>
<dbReference type="Proteomes" id="UP001144397">
    <property type="component" value="Unassembled WGS sequence"/>
</dbReference>
<gene>
    <name evidence="7" type="ORF">GGQ86_005102</name>
    <name evidence="6" type="ORF">XFLAVUS301_42160</name>
</gene>
<reference evidence="7 9" key="2">
    <citation type="submission" date="2023-07" db="EMBL/GenBank/DDBJ databases">
        <title>Genomic Encyclopedia of Type Strains, Phase IV (KMG-IV): sequencing the most valuable type-strain genomes for metagenomic binning, comparative biology and taxonomic classification.</title>
        <authorList>
            <person name="Goeker M."/>
        </authorList>
    </citation>
    <scope>NUCLEOTIDE SEQUENCE [LARGE SCALE GENOMIC DNA]</scope>
    <source>
        <strain evidence="7 9">DSM 338</strain>
    </source>
</reference>
<feature type="domain" description="SsuA/THI5-like" evidence="5">
    <location>
        <begin position="49"/>
        <end position="248"/>
    </location>
</feature>
<dbReference type="Proteomes" id="UP001245370">
    <property type="component" value="Unassembled WGS sequence"/>
</dbReference>
<dbReference type="EMBL" id="JAVDPY010000014">
    <property type="protein sequence ID" value="MDR6336599.1"/>
    <property type="molecule type" value="Genomic_DNA"/>
</dbReference>
<comment type="subcellular location">
    <subcellularLocation>
        <location evidence="1">Periplasm</location>
    </subcellularLocation>
</comment>
<sequence length="331" mass="34091">MISAPIIKGALIAAFTAFAVLPVRAAEIPAKPEAGTLVVGVQPWLGYGPLHIAAEKGLYKKAGLSKVKIENFVEQKDINAAVASGALDVAAVPTNAALSMKAAGLPIKIVALLDVSTTADAILSGPDITSIKDLKGKKVAYEQGATSDVLLQYALLANGLSIKDIEPVPMPAANAGGALIAGQVPVAVTYEPYLSTAMQQDSKLKLLYTAGVNPGLISDVLVVREDVLKKRPGQILALIKAWDAALKDYNADVAGGRAIIAKAVGASVDELKTAFDGVVFYSMVQNKDLLPGSFSGKTLGDVADASQKAGLLEKPVAAGDVVVVDFVKAVP</sequence>
<proteinExistence type="inferred from homology"/>
<name>A0A9W6FNK1_XANFL</name>
<dbReference type="AlphaFoldDB" id="A0A9W6FNK1"/>
<protein>
    <submittedName>
        <fullName evidence="7">NitT/TauT family transport system substrate-binding protein</fullName>
    </submittedName>
</protein>
<comment type="similarity">
    <text evidence="2">Belongs to the bacterial solute-binding protein SsuA/TauA family.</text>
</comment>
<dbReference type="RefSeq" id="WP_169123576.1">
    <property type="nucleotide sequence ID" value="NZ_BSDO01000007.1"/>
</dbReference>